<organism evidence="7 8">
    <name type="scientific">Paenibacillus cookii</name>
    <dbReference type="NCBI Taxonomy" id="157839"/>
    <lineage>
        <taxon>Bacteria</taxon>
        <taxon>Bacillati</taxon>
        <taxon>Bacillota</taxon>
        <taxon>Bacilli</taxon>
        <taxon>Bacillales</taxon>
        <taxon>Paenibacillaceae</taxon>
        <taxon>Paenibacillus</taxon>
    </lineage>
</organism>
<keyword evidence="8" id="KW-1185">Reference proteome</keyword>
<dbReference type="PRINTS" id="PR00598">
    <property type="entry name" value="HTHMARR"/>
</dbReference>
<dbReference type="RefSeq" id="WP_212947760.1">
    <property type="nucleotide sequence ID" value="NZ_BORW01000002.1"/>
</dbReference>
<evidence type="ECO:0000259" key="6">
    <source>
        <dbReference type="PROSITE" id="PS50995"/>
    </source>
</evidence>
<sequence length="153" mass="17494">MQPNEYMKLEHQLCFAFYTCSREMMKLYRPLLSPLGLTYTQYITLLSLWEQDGVTVKELGAKLFLDSGTLTPLLKKLEAMGLITRTRDKADERSVIIELTAKGQDLREQAAEVPTKLYAGTNVRIEDIQAMHEHIQSFLRKIGEVTGGREAER</sequence>
<keyword evidence="3" id="KW-0805">Transcription regulation</keyword>
<dbReference type="InterPro" id="IPR055166">
    <property type="entry name" value="Transc_reg_Sar_Rot_HTH"/>
</dbReference>
<dbReference type="InterPro" id="IPR039422">
    <property type="entry name" value="MarR/SlyA-like"/>
</dbReference>
<evidence type="ECO:0000256" key="5">
    <source>
        <dbReference type="ARBA" id="ARBA00023163"/>
    </source>
</evidence>
<dbReference type="PANTHER" id="PTHR33164:SF5">
    <property type="entry name" value="ORGANIC HYDROPEROXIDE RESISTANCE TRANSCRIPTIONAL REGULATOR"/>
    <property type="match status" value="1"/>
</dbReference>
<dbReference type="Pfam" id="PF22381">
    <property type="entry name" value="Staph_reg_Sar_Rot"/>
    <property type="match status" value="1"/>
</dbReference>
<accession>A0ABQ4LRW6</accession>
<comment type="caution">
    <text evidence="7">The sequence shown here is derived from an EMBL/GenBank/DDBJ whole genome shotgun (WGS) entry which is preliminary data.</text>
</comment>
<name>A0ABQ4LRW6_9BACL</name>
<evidence type="ECO:0000256" key="1">
    <source>
        <dbReference type="ARBA" id="ARBA00004496"/>
    </source>
</evidence>
<keyword evidence="4" id="KW-0238">DNA-binding</keyword>
<dbReference type="SUPFAM" id="SSF46785">
    <property type="entry name" value="Winged helix' DNA-binding domain"/>
    <property type="match status" value="1"/>
</dbReference>
<keyword evidence="2" id="KW-0963">Cytoplasm</keyword>
<protein>
    <submittedName>
        <fullName evidence="7">MarR family transcriptional regulator</fullName>
    </submittedName>
</protein>
<evidence type="ECO:0000256" key="2">
    <source>
        <dbReference type="ARBA" id="ARBA00022490"/>
    </source>
</evidence>
<evidence type="ECO:0000256" key="4">
    <source>
        <dbReference type="ARBA" id="ARBA00023125"/>
    </source>
</evidence>
<dbReference type="EMBL" id="BORW01000002">
    <property type="protein sequence ID" value="GIO66002.1"/>
    <property type="molecule type" value="Genomic_DNA"/>
</dbReference>
<dbReference type="Gene3D" id="1.10.10.10">
    <property type="entry name" value="Winged helix-like DNA-binding domain superfamily/Winged helix DNA-binding domain"/>
    <property type="match status" value="1"/>
</dbReference>
<evidence type="ECO:0000313" key="8">
    <source>
        <dbReference type="Proteomes" id="UP000680638"/>
    </source>
</evidence>
<comment type="subcellular location">
    <subcellularLocation>
        <location evidence="1">Cytoplasm</location>
    </subcellularLocation>
</comment>
<dbReference type="PANTHER" id="PTHR33164">
    <property type="entry name" value="TRANSCRIPTIONAL REGULATOR, MARR FAMILY"/>
    <property type="match status" value="1"/>
</dbReference>
<evidence type="ECO:0000256" key="3">
    <source>
        <dbReference type="ARBA" id="ARBA00023015"/>
    </source>
</evidence>
<proteinExistence type="predicted"/>
<dbReference type="InterPro" id="IPR036388">
    <property type="entry name" value="WH-like_DNA-bd_sf"/>
</dbReference>
<gene>
    <name evidence="7" type="ORF">J21TS3_08230</name>
</gene>
<dbReference type="Proteomes" id="UP000680638">
    <property type="component" value="Unassembled WGS sequence"/>
</dbReference>
<feature type="domain" description="HTH marR-type" evidence="6">
    <location>
        <begin position="10"/>
        <end position="144"/>
    </location>
</feature>
<evidence type="ECO:0000313" key="7">
    <source>
        <dbReference type="EMBL" id="GIO66002.1"/>
    </source>
</evidence>
<reference evidence="7 8" key="1">
    <citation type="submission" date="2021-03" db="EMBL/GenBank/DDBJ databases">
        <title>Antimicrobial resistance genes in bacteria isolated from Japanese honey, and their potential for conferring macrolide and lincosamide resistance in the American foulbrood pathogen Paenibacillus larvae.</title>
        <authorList>
            <person name="Okamoto M."/>
            <person name="Kumagai M."/>
            <person name="Kanamori H."/>
            <person name="Takamatsu D."/>
        </authorList>
    </citation>
    <scope>NUCLEOTIDE SEQUENCE [LARGE SCALE GENOMIC DNA]</scope>
    <source>
        <strain evidence="7 8">J21TS3</strain>
    </source>
</reference>
<dbReference type="InterPro" id="IPR000835">
    <property type="entry name" value="HTH_MarR-typ"/>
</dbReference>
<keyword evidence="5" id="KW-0804">Transcription</keyword>
<dbReference type="PROSITE" id="PS50995">
    <property type="entry name" value="HTH_MARR_2"/>
    <property type="match status" value="1"/>
</dbReference>
<dbReference type="InterPro" id="IPR036390">
    <property type="entry name" value="WH_DNA-bd_sf"/>
</dbReference>
<dbReference type="SMART" id="SM00347">
    <property type="entry name" value="HTH_MARR"/>
    <property type="match status" value="1"/>
</dbReference>